<gene>
    <name evidence="2" type="ORF">NIES46_23500</name>
</gene>
<sequence length="206" mass="24301">MNRQILLENQLKHWHEVISDRPRDPDAYIRRGMVYFKLGQIAESIKDFDQAEALDPRIKPYLWQRGLSYYYGEQFQAGAEQFEIDLTVNSQDVEETVWRYLCLAKLEGVESARISLLPVSDDSRTIMRQVYSLYQGNCTPDEVLNRGTWLGQQGRFYAHLYVGLYYEAAGDQERSRYFITQAATQYKLNDYMWDLSVVHCQLRGWQ</sequence>
<protein>
    <submittedName>
        <fullName evidence="2">TPR domain protein</fullName>
    </submittedName>
</protein>
<dbReference type="GeneID" id="301683195"/>
<name>A0A5M3T906_LIMPL</name>
<dbReference type="PROSITE" id="PS50005">
    <property type="entry name" value="TPR"/>
    <property type="match status" value="1"/>
</dbReference>
<keyword evidence="1" id="KW-0802">TPR repeat</keyword>
<dbReference type="Proteomes" id="UP000326169">
    <property type="component" value="Unassembled WGS sequence"/>
</dbReference>
<feature type="repeat" description="TPR" evidence="1">
    <location>
        <begin position="25"/>
        <end position="58"/>
    </location>
</feature>
<organism evidence="2 3">
    <name type="scientific">Limnospira platensis NIES-46</name>
    <dbReference type="NCBI Taxonomy" id="1236695"/>
    <lineage>
        <taxon>Bacteria</taxon>
        <taxon>Bacillati</taxon>
        <taxon>Cyanobacteriota</taxon>
        <taxon>Cyanophyceae</taxon>
        <taxon>Oscillatoriophycideae</taxon>
        <taxon>Oscillatoriales</taxon>
        <taxon>Sirenicapillariaceae</taxon>
        <taxon>Limnospira</taxon>
    </lineage>
</organism>
<evidence type="ECO:0000256" key="1">
    <source>
        <dbReference type="PROSITE-ProRule" id="PRU00339"/>
    </source>
</evidence>
<dbReference type="Gene3D" id="1.25.40.10">
    <property type="entry name" value="Tetratricopeptide repeat domain"/>
    <property type="match status" value="1"/>
</dbReference>
<dbReference type="EMBL" id="BIMW01000092">
    <property type="protein sequence ID" value="GCE94296.1"/>
    <property type="molecule type" value="Genomic_DNA"/>
</dbReference>
<keyword evidence="3" id="KW-1185">Reference proteome</keyword>
<reference evidence="2 3" key="1">
    <citation type="journal article" date="2019" name="J Genomics">
        <title>The Draft Genome of a Hydrogen-producing Cyanobacterium, Arthrospira platensis NIES-46.</title>
        <authorList>
            <person name="Suzuki S."/>
            <person name="Yamaguchi H."/>
            <person name="Kawachi M."/>
        </authorList>
    </citation>
    <scope>NUCLEOTIDE SEQUENCE [LARGE SCALE GENOMIC DNA]</scope>
    <source>
        <strain evidence="2 3">NIES-46</strain>
    </source>
</reference>
<proteinExistence type="predicted"/>
<dbReference type="RefSeq" id="WP_014276854.1">
    <property type="nucleotide sequence ID" value="NZ_BIMW01000092.1"/>
</dbReference>
<comment type="caution">
    <text evidence="2">The sequence shown here is derived from an EMBL/GenBank/DDBJ whole genome shotgun (WGS) entry which is preliminary data.</text>
</comment>
<dbReference type="PANTHER" id="PTHR47908:SF2">
    <property type="entry name" value="TETRATRICOPEPTIDE REPEAT (TPR)-LIKE SUPERFAMILY PROTEIN"/>
    <property type="match status" value="1"/>
</dbReference>
<dbReference type="InterPro" id="IPR019734">
    <property type="entry name" value="TPR_rpt"/>
</dbReference>
<accession>A0A5M3T906</accession>
<dbReference type="InterPro" id="IPR011990">
    <property type="entry name" value="TPR-like_helical_dom_sf"/>
</dbReference>
<dbReference type="Pfam" id="PF00515">
    <property type="entry name" value="TPR_1"/>
    <property type="match status" value="1"/>
</dbReference>
<dbReference type="PANTHER" id="PTHR47908">
    <property type="match status" value="1"/>
</dbReference>
<dbReference type="SMART" id="SM00028">
    <property type="entry name" value="TPR"/>
    <property type="match status" value="1"/>
</dbReference>
<dbReference type="PROSITE" id="PS50293">
    <property type="entry name" value="TPR_REGION"/>
    <property type="match status" value="1"/>
</dbReference>
<evidence type="ECO:0000313" key="2">
    <source>
        <dbReference type="EMBL" id="GCE94296.1"/>
    </source>
</evidence>
<dbReference type="SUPFAM" id="SSF48452">
    <property type="entry name" value="TPR-like"/>
    <property type="match status" value="1"/>
</dbReference>
<evidence type="ECO:0000313" key="3">
    <source>
        <dbReference type="Proteomes" id="UP000326169"/>
    </source>
</evidence>